<sequence length="109" mass="12880">MQDIPSTLIKLLWTARLFAVFSCQQRMLFHDGRRSFPCSSLPTKLSKYGLFLLSHNKRDVSWMTYGVESNHGRVFKMHLSEQQLWRLRDYPPSSKRIRINVEAIRYSSS</sequence>
<keyword evidence="3" id="KW-1185">Reference proteome</keyword>
<accession>A0AAV4MIG4</accession>
<proteinExistence type="predicted"/>
<protein>
    <recommendedName>
        <fullName evidence="4">Secreted protein</fullName>
    </recommendedName>
</protein>
<dbReference type="AlphaFoldDB" id="A0AAV4MIG4"/>
<feature type="signal peptide" evidence="1">
    <location>
        <begin position="1"/>
        <end position="19"/>
    </location>
</feature>
<comment type="caution">
    <text evidence="2">The sequence shown here is derived from an EMBL/GenBank/DDBJ whole genome shotgun (WGS) entry which is preliminary data.</text>
</comment>
<evidence type="ECO:0000313" key="2">
    <source>
        <dbReference type="EMBL" id="GIX70574.1"/>
    </source>
</evidence>
<evidence type="ECO:0000313" key="3">
    <source>
        <dbReference type="Proteomes" id="UP001054837"/>
    </source>
</evidence>
<organism evidence="2 3">
    <name type="scientific">Caerostris darwini</name>
    <dbReference type="NCBI Taxonomy" id="1538125"/>
    <lineage>
        <taxon>Eukaryota</taxon>
        <taxon>Metazoa</taxon>
        <taxon>Ecdysozoa</taxon>
        <taxon>Arthropoda</taxon>
        <taxon>Chelicerata</taxon>
        <taxon>Arachnida</taxon>
        <taxon>Araneae</taxon>
        <taxon>Araneomorphae</taxon>
        <taxon>Entelegynae</taxon>
        <taxon>Araneoidea</taxon>
        <taxon>Araneidae</taxon>
        <taxon>Caerostris</taxon>
    </lineage>
</organism>
<keyword evidence="1" id="KW-0732">Signal</keyword>
<reference evidence="2 3" key="1">
    <citation type="submission" date="2021-06" db="EMBL/GenBank/DDBJ databases">
        <title>Caerostris darwini draft genome.</title>
        <authorList>
            <person name="Kono N."/>
            <person name="Arakawa K."/>
        </authorList>
    </citation>
    <scope>NUCLEOTIDE SEQUENCE [LARGE SCALE GENOMIC DNA]</scope>
</reference>
<feature type="chain" id="PRO_5043966185" description="Secreted protein" evidence="1">
    <location>
        <begin position="20"/>
        <end position="109"/>
    </location>
</feature>
<dbReference type="Proteomes" id="UP001054837">
    <property type="component" value="Unassembled WGS sequence"/>
</dbReference>
<name>A0AAV4MIG4_9ARAC</name>
<dbReference type="EMBL" id="BPLQ01000376">
    <property type="protein sequence ID" value="GIX70574.1"/>
    <property type="molecule type" value="Genomic_DNA"/>
</dbReference>
<evidence type="ECO:0000256" key="1">
    <source>
        <dbReference type="SAM" id="SignalP"/>
    </source>
</evidence>
<evidence type="ECO:0008006" key="4">
    <source>
        <dbReference type="Google" id="ProtNLM"/>
    </source>
</evidence>
<gene>
    <name evidence="2" type="ORF">CDAR_537681</name>
</gene>